<feature type="compositionally biased region" description="Basic residues" evidence="1">
    <location>
        <begin position="24"/>
        <end position="37"/>
    </location>
</feature>
<dbReference type="PRINTS" id="PR01217">
    <property type="entry name" value="PRICHEXTENSN"/>
</dbReference>
<feature type="compositionally biased region" description="Low complexity" evidence="1">
    <location>
        <begin position="57"/>
        <end position="69"/>
    </location>
</feature>
<feature type="compositionally biased region" description="Pro residues" evidence="1">
    <location>
        <begin position="70"/>
        <end position="83"/>
    </location>
</feature>
<evidence type="ECO:0000256" key="1">
    <source>
        <dbReference type="SAM" id="MobiDB-lite"/>
    </source>
</evidence>
<accession>A0A9W4DLH6</accession>
<feature type="compositionally biased region" description="Low complexity" evidence="1">
    <location>
        <begin position="112"/>
        <end position="129"/>
    </location>
</feature>
<feature type="region of interest" description="Disordered" evidence="1">
    <location>
        <begin position="1"/>
        <end position="241"/>
    </location>
</feature>
<keyword evidence="3" id="KW-1185">Reference proteome</keyword>
<feature type="compositionally biased region" description="Pro residues" evidence="1">
    <location>
        <begin position="38"/>
        <end position="56"/>
    </location>
</feature>
<evidence type="ECO:0000313" key="3">
    <source>
        <dbReference type="Proteomes" id="UP001152519"/>
    </source>
</evidence>
<dbReference type="EMBL" id="CAJSLV010000042">
    <property type="protein sequence ID" value="CAG6391833.1"/>
    <property type="molecule type" value="Genomic_DNA"/>
</dbReference>
<protein>
    <submittedName>
        <fullName evidence="2">Uncharacterized protein</fullName>
    </submittedName>
</protein>
<reference evidence="2" key="1">
    <citation type="submission" date="2021-05" db="EMBL/GenBank/DDBJ databases">
        <authorList>
            <person name="Arsene-Ploetze F."/>
        </authorList>
    </citation>
    <scope>NUCLEOTIDE SEQUENCE</scope>
    <source>
        <strain evidence="2">DSM 42138</strain>
    </source>
</reference>
<comment type="caution">
    <text evidence="2">The sequence shown here is derived from an EMBL/GenBank/DDBJ whole genome shotgun (WGS) entry which is preliminary data.</text>
</comment>
<organism evidence="2 3">
    <name type="scientific">Actinacidiphila cocklensis</name>
    <dbReference type="NCBI Taxonomy" id="887465"/>
    <lineage>
        <taxon>Bacteria</taxon>
        <taxon>Bacillati</taxon>
        <taxon>Actinomycetota</taxon>
        <taxon>Actinomycetes</taxon>
        <taxon>Kitasatosporales</taxon>
        <taxon>Streptomycetaceae</taxon>
        <taxon>Actinacidiphila</taxon>
    </lineage>
</organism>
<dbReference type="Proteomes" id="UP001152519">
    <property type="component" value="Unassembled WGS sequence"/>
</dbReference>
<feature type="compositionally biased region" description="Basic residues" evidence="1">
    <location>
        <begin position="90"/>
        <end position="99"/>
    </location>
</feature>
<feature type="compositionally biased region" description="Pro residues" evidence="1">
    <location>
        <begin position="100"/>
        <end position="111"/>
    </location>
</feature>
<dbReference type="AlphaFoldDB" id="A0A9W4DLH6"/>
<gene>
    <name evidence="2" type="ORF">SCOCK_140031</name>
</gene>
<proteinExistence type="predicted"/>
<feature type="compositionally biased region" description="Basic and acidic residues" evidence="1">
    <location>
        <begin position="199"/>
        <end position="211"/>
    </location>
</feature>
<evidence type="ECO:0000313" key="2">
    <source>
        <dbReference type="EMBL" id="CAG6391833.1"/>
    </source>
</evidence>
<sequence length="241" mass="26123">MGHPACRPASTHRPRPTPDTGRDGHRRPAPPAHRHSHCPPPQSPAPPTPATAPPSTPDRAASTPTRPHQPAAPPPHAPTPPAHTPEKHSLSRRHDRPHKTPPAGPPAPATPPTHQQRPAAAALLENNATTPPPPHPHPANGTTMHTTPRKRYRTSPRDPKGSPRALHPPPHPPAPTSTSITTTTTHDEARTTKHTHPNNTDRKTLEYDHNRPVWVTTPSTPDRPQHPRRKPLDNAPTKTTP</sequence>
<feature type="compositionally biased region" description="Pro residues" evidence="1">
    <location>
        <begin position="166"/>
        <end position="175"/>
    </location>
</feature>
<name>A0A9W4DLH6_9ACTN</name>